<evidence type="ECO:0000259" key="3">
    <source>
        <dbReference type="Pfam" id="PF00294"/>
    </source>
</evidence>
<reference evidence="4 5" key="1">
    <citation type="journal article" date="2007" name="Nature">
        <title>Evolution of genes and genomes on the Drosophila phylogeny.</title>
        <authorList>
            <consortium name="Drosophila 12 Genomes Consortium"/>
            <person name="Clark A.G."/>
            <person name="Eisen M.B."/>
            <person name="Smith D.R."/>
            <person name="Bergman C.M."/>
            <person name="Oliver B."/>
            <person name="Markow T.A."/>
            <person name="Kaufman T.C."/>
            <person name="Kellis M."/>
            <person name="Gelbart W."/>
            <person name="Iyer V.N."/>
            <person name="Pollard D.A."/>
            <person name="Sackton T.B."/>
            <person name="Larracuente A.M."/>
            <person name="Singh N.D."/>
            <person name="Abad J.P."/>
            <person name="Abt D.N."/>
            <person name="Adryan B."/>
            <person name="Aguade M."/>
            <person name="Akashi H."/>
            <person name="Anderson W.W."/>
            <person name="Aquadro C.F."/>
            <person name="Ardell D.H."/>
            <person name="Arguello R."/>
            <person name="Artieri C.G."/>
            <person name="Barbash D.A."/>
            <person name="Barker D."/>
            <person name="Barsanti P."/>
            <person name="Batterham P."/>
            <person name="Batzoglou S."/>
            <person name="Begun D."/>
            <person name="Bhutkar A."/>
            <person name="Blanco E."/>
            <person name="Bosak S.A."/>
            <person name="Bradley R.K."/>
            <person name="Brand A.D."/>
            <person name="Brent M.R."/>
            <person name="Brooks A.N."/>
            <person name="Brown R.H."/>
            <person name="Butlin R.K."/>
            <person name="Caggese C."/>
            <person name="Calvi B.R."/>
            <person name="Bernardo de Carvalho A."/>
            <person name="Caspi A."/>
            <person name="Castrezana S."/>
            <person name="Celniker S.E."/>
            <person name="Chang J.L."/>
            <person name="Chapple C."/>
            <person name="Chatterji S."/>
            <person name="Chinwalla A."/>
            <person name="Civetta A."/>
            <person name="Clifton S.W."/>
            <person name="Comeron J.M."/>
            <person name="Costello J.C."/>
            <person name="Coyne J.A."/>
            <person name="Daub J."/>
            <person name="David R.G."/>
            <person name="Delcher A.L."/>
            <person name="Delehaunty K."/>
            <person name="Do C.B."/>
            <person name="Ebling H."/>
            <person name="Edwards K."/>
            <person name="Eickbush T."/>
            <person name="Evans J.D."/>
            <person name="Filipski A."/>
            <person name="Findeiss S."/>
            <person name="Freyhult E."/>
            <person name="Fulton L."/>
            <person name="Fulton R."/>
            <person name="Garcia A.C."/>
            <person name="Gardiner A."/>
            <person name="Garfield D.A."/>
            <person name="Garvin B.E."/>
            <person name="Gibson G."/>
            <person name="Gilbert D."/>
            <person name="Gnerre S."/>
            <person name="Godfrey J."/>
            <person name="Good R."/>
            <person name="Gotea V."/>
            <person name="Gravely B."/>
            <person name="Greenberg A.J."/>
            <person name="Griffiths-Jones S."/>
            <person name="Gross S."/>
            <person name="Guigo R."/>
            <person name="Gustafson E.A."/>
            <person name="Haerty W."/>
            <person name="Hahn M.W."/>
            <person name="Halligan D.L."/>
            <person name="Halpern A.L."/>
            <person name="Halter G.M."/>
            <person name="Han M.V."/>
            <person name="Heger A."/>
            <person name="Hillier L."/>
            <person name="Hinrichs A.S."/>
            <person name="Holmes I."/>
            <person name="Hoskins R.A."/>
            <person name="Hubisz M.J."/>
            <person name="Hultmark D."/>
            <person name="Huntley M.A."/>
            <person name="Jaffe D.B."/>
            <person name="Jagadeeshan S."/>
            <person name="Jeck W.R."/>
            <person name="Johnson J."/>
            <person name="Jones C.D."/>
            <person name="Jordan W.C."/>
            <person name="Karpen G.H."/>
            <person name="Kataoka E."/>
            <person name="Keightley P.D."/>
            <person name="Kheradpour P."/>
            <person name="Kirkness E.F."/>
            <person name="Koerich L.B."/>
            <person name="Kristiansen K."/>
            <person name="Kudrna D."/>
            <person name="Kulathinal R.J."/>
            <person name="Kumar S."/>
            <person name="Kwok R."/>
            <person name="Lander E."/>
            <person name="Langley C.H."/>
            <person name="Lapoint R."/>
            <person name="Lazzaro B.P."/>
            <person name="Lee S.J."/>
            <person name="Levesque L."/>
            <person name="Li R."/>
            <person name="Lin C.F."/>
            <person name="Lin M.F."/>
            <person name="Lindblad-Toh K."/>
            <person name="Llopart A."/>
            <person name="Long M."/>
            <person name="Low L."/>
            <person name="Lozovsky E."/>
            <person name="Lu J."/>
            <person name="Luo M."/>
            <person name="Machado C.A."/>
            <person name="Makalowski W."/>
            <person name="Marzo M."/>
            <person name="Matsuda M."/>
            <person name="Matzkin L."/>
            <person name="McAllister B."/>
            <person name="McBride C.S."/>
            <person name="McKernan B."/>
            <person name="McKernan K."/>
            <person name="Mendez-Lago M."/>
            <person name="Minx P."/>
            <person name="Mollenhauer M.U."/>
            <person name="Montooth K."/>
            <person name="Mount S.M."/>
            <person name="Mu X."/>
            <person name="Myers E."/>
            <person name="Negre B."/>
            <person name="Newfeld S."/>
            <person name="Nielsen R."/>
            <person name="Noor M.A."/>
            <person name="O'Grady P."/>
            <person name="Pachter L."/>
            <person name="Papaceit M."/>
            <person name="Parisi M.J."/>
            <person name="Parisi M."/>
            <person name="Parts L."/>
            <person name="Pedersen J.S."/>
            <person name="Pesole G."/>
            <person name="Phillippy A.M."/>
            <person name="Ponting C.P."/>
            <person name="Pop M."/>
            <person name="Porcelli D."/>
            <person name="Powell J.R."/>
            <person name="Prohaska S."/>
            <person name="Pruitt K."/>
            <person name="Puig M."/>
            <person name="Quesneville H."/>
            <person name="Ram K.R."/>
            <person name="Rand D."/>
            <person name="Rasmussen M.D."/>
            <person name="Reed L.K."/>
            <person name="Reenan R."/>
            <person name="Reily A."/>
            <person name="Remington K.A."/>
            <person name="Rieger T.T."/>
            <person name="Ritchie M.G."/>
            <person name="Robin C."/>
            <person name="Rogers Y.H."/>
            <person name="Rohde C."/>
            <person name="Rozas J."/>
            <person name="Rubenfield M.J."/>
            <person name="Ruiz A."/>
            <person name="Russo S."/>
            <person name="Salzberg S.L."/>
            <person name="Sanchez-Gracia A."/>
            <person name="Saranga D.J."/>
            <person name="Sato H."/>
            <person name="Schaeffer S.W."/>
            <person name="Schatz M.C."/>
            <person name="Schlenke T."/>
            <person name="Schwartz R."/>
            <person name="Segarra C."/>
            <person name="Singh R.S."/>
            <person name="Sirot L."/>
            <person name="Sirota M."/>
            <person name="Sisneros N.B."/>
            <person name="Smith C.D."/>
            <person name="Smith T.F."/>
            <person name="Spieth J."/>
            <person name="Stage D.E."/>
            <person name="Stark A."/>
            <person name="Stephan W."/>
            <person name="Strausberg R.L."/>
            <person name="Strempel S."/>
            <person name="Sturgill D."/>
            <person name="Sutton G."/>
            <person name="Sutton G.G."/>
            <person name="Tao W."/>
            <person name="Teichmann S."/>
            <person name="Tobari Y.N."/>
            <person name="Tomimura Y."/>
            <person name="Tsolas J.M."/>
            <person name="Valente V.L."/>
            <person name="Venter E."/>
            <person name="Venter J.C."/>
            <person name="Vicario S."/>
            <person name="Vieira F.G."/>
            <person name="Vilella A.J."/>
            <person name="Villasante A."/>
            <person name="Walenz B."/>
            <person name="Wang J."/>
            <person name="Wasserman M."/>
            <person name="Watts T."/>
            <person name="Wilson D."/>
            <person name="Wilson R.K."/>
            <person name="Wing R.A."/>
            <person name="Wolfner M.F."/>
            <person name="Wong A."/>
            <person name="Wong G.K."/>
            <person name="Wu C.I."/>
            <person name="Wu G."/>
            <person name="Yamamoto D."/>
            <person name="Yang H.P."/>
            <person name="Yang S.P."/>
            <person name="Yorke J.A."/>
            <person name="Yoshida K."/>
            <person name="Zdobnov E."/>
            <person name="Zhang P."/>
            <person name="Zhang Y."/>
            <person name="Zimin A.V."/>
            <person name="Baldwin J."/>
            <person name="Abdouelleil A."/>
            <person name="Abdulkadir J."/>
            <person name="Abebe A."/>
            <person name="Abera B."/>
            <person name="Abreu J."/>
            <person name="Acer S.C."/>
            <person name="Aftuck L."/>
            <person name="Alexander A."/>
            <person name="An P."/>
            <person name="Anderson E."/>
            <person name="Anderson S."/>
            <person name="Arachi H."/>
            <person name="Azer M."/>
            <person name="Bachantsang P."/>
            <person name="Barry A."/>
            <person name="Bayul T."/>
            <person name="Berlin A."/>
            <person name="Bessette D."/>
            <person name="Bloom T."/>
            <person name="Blye J."/>
            <person name="Boguslavskiy L."/>
            <person name="Bonnet C."/>
            <person name="Boukhgalter B."/>
            <person name="Bourzgui I."/>
            <person name="Brown A."/>
            <person name="Cahill P."/>
            <person name="Channer S."/>
            <person name="Cheshatsang Y."/>
            <person name="Chuda L."/>
            <person name="Citroen M."/>
            <person name="Collymore A."/>
            <person name="Cooke P."/>
            <person name="Costello M."/>
            <person name="D'Aco K."/>
            <person name="Daza R."/>
            <person name="De Haan G."/>
            <person name="DeGray S."/>
            <person name="DeMaso C."/>
            <person name="Dhargay N."/>
            <person name="Dooley K."/>
            <person name="Dooley E."/>
            <person name="Doricent M."/>
            <person name="Dorje P."/>
            <person name="Dorjee K."/>
            <person name="Dupes A."/>
            <person name="Elong R."/>
            <person name="Falk J."/>
            <person name="Farina A."/>
            <person name="Faro S."/>
            <person name="Ferguson D."/>
            <person name="Fisher S."/>
            <person name="Foley C.D."/>
            <person name="Franke A."/>
            <person name="Friedrich D."/>
            <person name="Gadbois L."/>
            <person name="Gearin G."/>
            <person name="Gearin C.R."/>
            <person name="Giannoukos G."/>
            <person name="Goode T."/>
            <person name="Graham J."/>
            <person name="Grandbois E."/>
            <person name="Grewal S."/>
            <person name="Gyaltsen K."/>
            <person name="Hafez N."/>
            <person name="Hagos B."/>
            <person name="Hall J."/>
            <person name="Henson C."/>
            <person name="Hollinger A."/>
            <person name="Honan T."/>
            <person name="Huard M.D."/>
            <person name="Hughes L."/>
            <person name="Hurhula B."/>
            <person name="Husby M.E."/>
            <person name="Kamat A."/>
            <person name="Kanga B."/>
            <person name="Kashin S."/>
            <person name="Khazanovich D."/>
            <person name="Kisner P."/>
            <person name="Lance K."/>
            <person name="Lara M."/>
            <person name="Lee W."/>
            <person name="Lennon N."/>
            <person name="Letendre F."/>
            <person name="LeVine R."/>
            <person name="Lipovsky A."/>
            <person name="Liu X."/>
            <person name="Liu J."/>
            <person name="Liu S."/>
            <person name="Lokyitsang T."/>
            <person name="Lokyitsang Y."/>
            <person name="Lubonja R."/>
            <person name="Lui A."/>
            <person name="MacDonald P."/>
            <person name="Magnisalis V."/>
            <person name="Maru K."/>
            <person name="Matthews C."/>
            <person name="McCusker W."/>
            <person name="McDonough S."/>
            <person name="Mehta T."/>
            <person name="Meldrim J."/>
            <person name="Meneus L."/>
            <person name="Mihai O."/>
            <person name="Mihalev A."/>
            <person name="Mihova T."/>
            <person name="Mittelman R."/>
            <person name="Mlenga V."/>
            <person name="Montmayeur A."/>
            <person name="Mulrain L."/>
            <person name="Navidi A."/>
            <person name="Naylor J."/>
            <person name="Negash T."/>
            <person name="Nguyen T."/>
            <person name="Nguyen N."/>
            <person name="Nicol R."/>
            <person name="Norbu C."/>
            <person name="Norbu N."/>
            <person name="Novod N."/>
            <person name="O'Neill B."/>
            <person name="Osman S."/>
            <person name="Markiewicz E."/>
            <person name="Oyono O.L."/>
            <person name="Patti C."/>
            <person name="Phunkhang P."/>
            <person name="Pierre F."/>
            <person name="Priest M."/>
            <person name="Raghuraman S."/>
            <person name="Rege F."/>
            <person name="Reyes R."/>
            <person name="Rise C."/>
            <person name="Rogov P."/>
            <person name="Ross K."/>
            <person name="Ryan E."/>
            <person name="Settipalli S."/>
            <person name="Shea T."/>
            <person name="Sherpa N."/>
            <person name="Shi L."/>
            <person name="Shih D."/>
            <person name="Sparrow T."/>
            <person name="Spaulding J."/>
            <person name="Stalker J."/>
            <person name="Stange-Thomann N."/>
            <person name="Stavropoulos S."/>
            <person name="Stone C."/>
            <person name="Strader C."/>
            <person name="Tesfaye S."/>
            <person name="Thomson T."/>
            <person name="Thoulutsang Y."/>
            <person name="Thoulutsang D."/>
            <person name="Topham K."/>
            <person name="Topping I."/>
            <person name="Tsamla T."/>
            <person name="Vassiliev H."/>
            <person name="Vo A."/>
            <person name="Wangchuk T."/>
            <person name="Wangdi T."/>
            <person name="Weiand M."/>
            <person name="Wilkinson J."/>
            <person name="Wilson A."/>
            <person name="Yadav S."/>
            <person name="Young G."/>
            <person name="Yu Q."/>
            <person name="Zembek L."/>
            <person name="Zhong D."/>
            <person name="Zimmer A."/>
            <person name="Zwirko Z."/>
            <person name="Jaffe D.B."/>
            <person name="Alvarez P."/>
            <person name="Brockman W."/>
            <person name="Butler J."/>
            <person name="Chin C."/>
            <person name="Gnerre S."/>
            <person name="Grabherr M."/>
            <person name="Kleber M."/>
            <person name="Mauceli E."/>
            <person name="MacCallum I."/>
        </authorList>
    </citation>
    <scope>NUCLEOTIDE SEQUENCE [LARGE SCALE GENOMIC DNA]</scope>
    <source>
        <strain evidence="5">Tucson 14030-0811.24</strain>
    </source>
</reference>
<dbReference type="EMBL" id="CH963847">
    <property type="protein sequence ID" value="EDW72891.1"/>
    <property type="molecule type" value="Genomic_DNA"/>
</dbReference>
<dbReference type="InterPro" id="IPR034093">
    <property type="entry name" value="KHK"/>
</dbReference>
<accession>B4MKW6</accession>
<organism evidence="4 5">
    <name type="scientific">Drosophila willistoni</name>
    <name type="common">Fruit fly</name>
    <dbReference type="NCBI Taxonomy" id="7260"/>
    <lineage>
        <taxon>Eukaryota</taxon>
        <taxon>Metazoa</taxon>
        <taxon>Ecdysozoa</taxon>
        <taxon>Arthropoda</taxon>
        <taxon>Hexapoda</taxon>
        <taxon>Insecta</taxon>
        <taxon>Pterygota</taxon>
        <taxon>Neoptera</taxon>
        <taxon>Endopterygota</taxon>
        <taxon>Diptera</taxon>
        <taxon>Brachycera</taxon>
        <taxon>Muscomorpha</taxon>
        <taxon>Ephydroidea</taxon>
        <taxon>Drosophilidae</taxon>
        <taxon>Drosophila</taxon>
        <taxon>Sophophora</taxon>
    </lineage>
</organism>
<dbReference type="KEGG" id="dwi:6639377"/>
<dbReference type="InterPro" id="IPR029056">
    <property type="entry name" value="Ribokinase-like"/>
</dbReference>
<name>B4MKW6_DROWI</name>
<dbReference type="OMA" id="CDYVVFS"/>
<evidence type="ECO:0000313" key="5">
    <source>
        <dbReference type="Proteomes" id="UP000007798"/>
    </source>
</evidence>
<dbReference type="GO" id="GO:0004454">
    <property type="term" value="F:ketohexokinase activity"/>
    <property type="evidence" value="ECO:0007669"/>
    <property type="project" value="InterPro"/>
</dbReference>
<proteinExistence type="predicted"/>
<dbReference type="STRING" id="7260.B4MKW6"/>
<dbReference type="SUPFAM" id="SSF53613">
    <property type="entry name" value="Ribokinase-like"/>
    <property type="match status" value="1"/>
</dbReference>
<dbReference type="InParanoid" id="B4MKW6"/>
<dbReference type="InterPro" id="IPR002173">
    <property type="entry name" value="Carboh/pur_kinase_PfkB_CS"/>
</dbReference>
<dbReference type="HOGENOM" id="CLU_027634_3_0_1"/>
<gene>
    <name evidence="4" type="primary">Dwil\GK17250</name>
    <name evidence="4" type="ORF">Dwil_GK17250</name>
</gene>
<evidence type="ECO:0000256" key="2">
    <source>
        <dbReference type="ARBA" id="ARBA00022777"/>
    </source>
</evidence>
<keyword evidence="1 4" id="KW-0808">Transferase</keyword>
<dbReference type="FunCoup" id="B4MKW6">
    <property type="interactions" value="41"/>
</dbReference>
<dbReference type="PROSITE" id="PS00584">
    <property type="entry name" value="PFKB_KINASES_2"/>
    <property type="match status" value="1"/>
</dbReference>
<evidence type="ECO:0000256" key="1">
    <source>
        <dbReference type="ARBA" id="ARBA00022679"/>
    </source>
</evidence>
<sequence length="308" mass="35046">MSDLKPVLCVGCTVIDFVTINSSFPIEDTDRRCNDGFWRRGGNASNVSTVLQVLGLNVEFFGMLSNSDGFRVLLDDLDRRQIDTRHCPRTEQDPPFSSVILAQDSGTRTIVHCNKNFPQITYEDFQKIDLTQYSWIHFEARNPTETMRMMQAIVEHNNRNQNERIVISLDFEIRYEENLQLCQYCDYVVFSKELASQQNWRTPRQTCDELNRTLAVLTGKTIPNLIIPWSSAGAVCQDADRNYNELKPYKQAKVVDTLGAGDSFMAGFIYATYVNGLSLPQAVDFANRVASHKIAKFGYDHVAELTAN</sequence>
<dbReference type="PhylomeDB" id="B4MKW6"/>
<protein>
    <recommendedName>
        <fullName evidence="3">Carbohydrate kinase PfkB domain-containing protein</fullName>
    </recommendedName>
</protein>
<dbReference type="eggNOG" id="KOG2947">
    <property type="taxonomic scope" value="Eukaryota"/>
</dbReference>
<dbReference type="InterPro" id="IPR052562">
    <property type="entry name" value="Ketohexokinase-related"/>
</dbReference>
<keyword evidence="5" id="KW-1185">Reference proteome</keyword>
<dbReference type="AlphaFoldDB" id="B4MKW6"/>
<dbReference type="PANTHER" id="PTHR42774:SF3">
    <property type="entry name" value="KETOHEXOKINASE"/>
    <property type="match status" value="1"/>
</dbReference>
<dbReference type="Gene3D" id="3.40.1190.20">
    <property type="match status" value="1"/>
</dbReference>
<dbReference type="Proteomes" id="UP000007798">
    <property type="component" value="Unassembled WGS sequence"/>
</dbReference>
<dbReference type="CDD" id="cd01939">
    <property type="entry name" value="Ketohexokinase"/>
    <property type="match status" value="1"/>
</dbReference>
<dbReference type="Pfam" id="PF00294">
    <property type="entry name" value="PfkB"/>
    <property type="match status" value="1"/>
</dbReference>
<keyword evidence="2" id="KW-0418">Kinase</keyword>
<dbReference type="GO" id="GO:0006000">
    <property type="term" value="P:fructose metabolic process"/>
    <property type="evidence" value="ECO:0007669"/>
    <property type="project" value="InterPro"/>
</dbReference>
<dbReference type="InterPro" id="IPR011611">
    <property type="entry name" value="PfkB_dom"/>
</dbReference>
<dbReference type="PANTHER" id="PTHR42774">
    <property type="entry name" value="PHOSPHOTRANSFERASE SYSTEM TRANSPORT PROTEIN"/>
    <property type="match status" value="1"/>
</dbReference>
<feature type="domain" description="Carbohydrate kinase PfkB" evidence="3">
    <location>
        <begin position="7"/>
        <end position="298"/>
    </location>
</feature>
<dbReference type="OrthoDB" id="204058at2759"/>
<evidence type="ECO:0000313" key="4">
    <source>
        <dbReference type="EMBL" id="EDW72891.1"/>
    </source>
</evidence>